<dbReference type="Proteomes" id="UP000267159">
    <property type="component" value="Unassembled WGS sequence"/>
</dbReference>
<keyword evidence="6 7" id="KW-0998">Cell outer membrane</keyword>
<reference evidence="10 11" key="1">
    <citation type="submission" date="2018-09" db="EMBL/GenBank/DDBJ databases">
        <title>Murine metabolic-syndrome-specific gut microbial biobank.</title>
        <authorList>
            <person name="Liu C."/>
        </authorList>
    </citation>
    <scope>NUCLEOTIDE SEQUENCE [LARGE SCALE GENOMIC DNA]</scope>
    <source>
        <strain evidence="10 11">0.1X-D8-26</strain>
    </source>
</reference>
<dbReference type="AlphaFoldDB" id="A0A3L8A4Q7"/>
<dbReference type="NCBIfam" id="TIGR04057">
    <property type="entry name" value="SusC_RagA_signa"/>
    <property type="match status" value="1"/>
</dbReference>
<sequence length="1043" mass="116443">MENVRKHIGTFFSLCFLFLLLNSQMALAQQRNTVKGIVIDEKGEPIIGASVQLKGSTTIGTITDLDGAFSLDIPKGGKILVVSFIGMSSLEVSIDGKTTIKVVLKESNTELTEVVVVGYGQQKKASVVGSIVQTTGKVLQRAGGVSSVGAALTGNLPGIVTTASTGMPGQEDPEIILRGQTSWNNSSPLILVDGIERPISSVDITSVETISVLKDASATAVFGVKGANGVILITTKRGKEGKAVIDINVNATAKVPSRLPGKYDSYDALRIRNMAIEHELGLSPASWEDYIPQAILDKYRNPASLEESERYPNVDWVDAMFKDFAMSYNANVNISGGRSFVKYFTSIDFLNEGDLFKEYDNGRGYNSGFGFNRINARSNLDFSLTKTTLLKLNLSGSYGIRKLPWDFKDDSYGYWLSAYGTPPDAMLPVYADGTWGFYPKDENGAQNSVQALALGGNEQRATTRINTDFTFEQDLSMFIKGLSAKATFSLDNVFVERKRGISDVTLSNVQNKWIDPDTGLPTYKQVRDPNTQFEFQESIKWASQNGEMNNDATERRLYYQFQLNYGATFGKHNVSAMGLFSRERKATGSEIPHYREDWAFRATYNYNQKYFIEGNGAYNGSEKFSPDYRFAFFPSGAIGWMVSEENFMKKLKFIDMLKLRVSYGKIGDDNIGERWLYMQQWAYEGTAKIGATNNDRSPYTWYRQTALGNPDIHWETAKKANFGVDFSFLNGLISGSVDVFNNYRTDILVNGKNRAIPTFFGTTASWANLGRVRSKGYEIALKVDHTFNNGFRLWADANMTHAKEKILEQDDAPLLPEYQKGVNKQIGQAYSYIDHGHMNSWDDLYASPVWNTNDSQKLPGDLMIVDYNGDGVINNDDNVPYGFSGNPQNTYSATIGFDWKGFSAFVQFYGVNNVTRQVVFSSLVGKLNNVYDEGSYWSKYDTGADVPLPRWNTNKDGADDGTRYMYDGSYIRLKNAEIAYTFTQDWVKRLGVKSLRLYLNGNNLWLWTKMPDDREANFAGTGWASQGAYPTVRRFNLGLKLTL</sequence>
<dbReference type="RefSeq" id="WP_121767291.1">
    <property type="nucleotide sequence ID" value="NZ_RAZM01000098.1"/>
</dbReference>
<evidence type="ECO:0000259" key="9">
    <source>
        <dbReference type="Pfam" id="PF07715"/>
    </source>
</evidence>
<keyword evidence="4 7" id="KW-0812">Transmembrane</keyword>
<dbReference type="SUPFAM" id="SSF56935">
    <property type="entry name" value="Porins"/>
    <property type="match status" value="1"/>
</dbReference>
<comment type="subcellular location">
    <subcellularLocation>
        <location evidence="1 7">Cell outer membrane</location>
        <topology evidence="1 7">Multi-pass membrane protein</topology>
    </subcellularLocation>
</comment>
<dbReference type="InterPro" id="IPR023997">
    <property type="entry name" value="TonB-dep_OMP_SusC/RagA_CS"/>
</dbReference>
<evidence type="ECO:0000256" key="6">
    <source>
        <dbReference type="ARBA" id="ARBA00023237"/>
    </source>
</evidence>
<evidence type="ECO:0000256" key="3">
    <source>
        <dbReference type="ARBA" id="ARBA00022452"/>
    </source>
</evidence>
<dbReference type="Pfam" id="PF07715">
    <property type="entry name" value="Plug"/>
    <property type="match status" value="1"/>
</dbReference>
<evidence type="ECO:0000313" key="11">
    <source>
        <dbReference type="Proteomes" id="UP000267159"/>
    </source>
</evidence>
<dbReference type="InterPro" id="IPR008969">
    <property type="entry name" value="CarboxyPept-like_regulatory"/>
</dbReference>
<evidence type="ECO:0000256" key="8">
    <source>
        <dbReference type="SAM" id="SignalP"/>
    </source>
</evidence>
<dbReference type="Gene3D" id="2.60.40.1120">
    <property type="entry name" value="Carboxypeptidase-like, regulatory domain"/>
    <property type="match status" value="1"/>
</dbReference>
<dbReference type="FunFam" id="2.60.40.1120:FF:000003">
    <property type="entry name" value="Outer membrane protein Omp121"/>
    <property type="match status" value="1"/>
</dbReference>
<dbReference type="Gene3D" id="2.40.170.20">
    <property type="entry name" value="TonB-dependent receptor, beta-barrel domain"/>
    <property type="match status" value="1"/>
</dbReference>
<evidence type="ECO:0000256" key="4">
    <source>
        <dbReference type="ARBA" id="ARBA00022692"/>
    </source>
</evidence>
<keyword evidence="3 7" id="KW-1134">Transmembrane beta strand</keyword>
<comment type="similarity">
    <text evidence="7">Belongs to the TonB-dependent receptor family.</text>
</comment>
<dbReference type="GO" id="GO:0009279">
    <property type="term" value="C:cell outer membrane"/>
    <property type="evidence" value="ECO:0007669"/>
    <property type="project" value="UniProtKB-SubCell"/>
</dbReference>
<protein>
    <submittedName>
        <fullName evidence="10">TonB-dependent receptor</fullName>
    </submittedName>
</protein>
<evidence type="ECO:0000256" key="1">
    <source>
        <dbReference type="ARBA" id="ARBA00004571"/>
    </source>
</evidence>
<dbReference type="InterPro" id="IPR039426">
    <property type="entry name" value="TonB-dep_rcpt-like"/>
</dbReference>
<proteinExistence type="inferred from homology"/>
<dbReference type="InterPro" id="IPR037066">
    <property type="entry name" value="Plug_dom_sf"/>
</dbReference>
<evidence type="ECO:0000256" key="5">
    <source>
        <dbReference type="ARBA" id="ARBA00023136"/>
    </source>
</evidence>
<dbReference type="InterPro" id="IPR023996">
    <property type="entry name" value="TonB-dep_OMP_SusC/RagA"/>
</dbReference>
<accession>A0A3L8A4Q7</accession>
<evidence type="ECO:0000313" key="10">
    <source>
        <dbReference type="EMBL" id="RLT78561.1"/>
    </source>
</evidence>
<feature type="chain" id="PRO_5018081343" evidence="8">
    <location>
        <begin position="29"/>
        <end position="1043"/>
    </location>
</feature>
<feature type="signal peptide" evidence="8">
    <location>
        <begin position="1"/>
        <end position="28"/>
    </location>
</feature>
<dbReference type="Pfam" id="PF13715">
    <property type="entry name" value="CarbopepD_reg_2"/>
    <property type="match status" value="1"/>
</dbReference>
<name>A0A3L8A4Q7_9BACE</name>
<comment type="caution">
    <text evidence="10">The sequence shown here is derived from an EMBL/GenBank/DDBJ whole genome shotgun (WGS) entry which is preliminary data.</text>
</comment>
<feature type="domain" description="TonB-dependent receptor plug" evidence="9">
    <location>
        <begin position="124"/>
        <end position="230"/>
    </location>
</feature>
<keyword evidence="10" id="KW-0675">Receptor</keyword>
<dbReference type="Gene3D" id="2.170.130.10">
    <property type="entry name" value="TonB-dependent receptor, plug domain"/>
    <property type="match status" value="1"/>
</dbReference>
<dbReference type="EMBL" id="RAZM01000098">
    <property type="protein sequence ID" value="RLT78561.1"/>
    <property type="molecule type" value="Genomic_DNA"/>
</dbReference>
<dbReference type="InterPro" id="IPR036942">
    <property type="entry name" value="Beta-barrel_TonB_sf"/>
</dbReference>
<dbReference type="PROSITE" id="PS52016">
    <property type="entry name" value="TONB_DEPENDENT_REC_3"/>
    <property type="match status" value="1"/>
</dbReference>
<evidence type="ECO:0000256" key="7">
    <source>
        <dbReference type="PROSITE-ProRule" id="PRU01360"/>
    </source>
</evidence>
<gene>
    <name evidence="10" type="ORF">D7Y07_18525</name>
</gene>
<keyword evidence="5 7" id="KW-0472">Membrane</keyword>
<dbReference type="SUPFAM" id="SSF49464">
    <property type="entry name" value="Carboxypeptidase regulatory domain-like"/>
    <property type="match status" value="1"/>
</dbReference>
<keyword evidence="2 7" id="KW-0813">Transport</keyword>
<dbReference type="InterPro" id="IPR012910">
    <property type="entry name" value="Plug_dom"/>
</dbReference>
<dbReference type="NCBIfam" id="TIGR04056">
    <property type="entry name" value="OMP_RagA_SusC"/>
    <property type="match status" value="1"/>
</dbReference>
<evidence type="ECO:0000256" key="2">
    <source>
        <dbReference type="ARBA" id="ARBA00022448"/>
    </source>
</evidence>
<keyword evidence="8" id="KW-0732">Signal</keyword>
<organism evidence="10 11">
    <name type="scientific">Bacteroides acidifaciens</name>
    <dbReference type="NCBI Taxonomy" id="85831"/>
    <lineage>
        <taxon>Bacteria</taxon>
        <taxon>Pseudomonadati</taxon>
        <taxon>Bacteroidota</taxon>
        <taxon>Bacteroidia</taxon>
        <taxon>Bacteroidales</taxon>
        <taxon>Bacteroidaceae</taxon>
        <taxon>Bacteroides</taxon>
    </lineage>
</organism>